<accession>A0A4R6HAS2</accession>
<dbReference type="OrthoDB" id="956134at2"/>
<dbReference type="EMBL" id="SNWI01000001">
    <property type="protein sequence ID" value="TDO04816.1"/>
    <property type="molecule type" value="Genomic_DNA"/>
</dbReference>
<organism evidence="1 2">
    <name type="scientific">Sunxiuqinia elliptica</name>
    <dbReference type="NCBI Taxonomy" id="655355"/>
    <lineage>
        <taxon>Bacteria</taxon>
        <taxon>Pseudomonadati</taxon>
        <taxon>Bacteroidota</taxon>
        <taxon>Bacteroidia</taxon>
        <taxon>Marinilabiliales</taxon>
        <taxon>Prolixibacteraceae</taxon>
        <taxon>Sunxiuqinia</taxon>
    </lineage>
</organism>
<sequence length="126" mass="14514">MKASEVRIGNWVYNEKRHFIKVSSISNDSGIMCIAHIPENKCYPIPLSRDIVQKCGFGEVGMYENVYHKDNIRIHFDKNCKDEETGSVLFIMYNDDDSTFSKEVASLHELQNLYFALADKELECAI</sequence>
<reference evidence="1 2" key="1">
    <citation type="submission" date="2019-03" db="EMBL/GenBank/DDBJ databases">
        <title>Freshwater and sediment microbial communities from various areas in North America, analyzing microbe dynamics in response to fracking.</title>
        <authorList>
            <person name="Lamendella R."/>
        </authorList>
    </citation>
    <scope>NUCLEOTIDE SEQUENCE [LARGE SCALE GENOMIC DNA]</scope>
    <source>
        <strain evidence="1 2">114D</strain>
    </source>
</reference>
<gene>
    <name evidence="1" type="ORF">DET52_101164</name>
</gene>
<dbReference type="RefSeq" id="WP_133462970.1">
    <property type="nucleotide sequence ID" value="NZ_SNWI01000001.1"/>
</dbReference>
<evidence type="ECO:0000313" key="1">
    <source>
        <dbReference type="EMBL" id="TDO04816.1"/>
    </source>
</evidence>
<protein>
    <submittedName>
        <fullName evidence="1">Uncharacterized protein</fullName>
    </submittedName>
</protein>
<name>A0A4R6HAS2_9BACT</name>
<dbReference type="Proteomes" id="UP000294848">
    <property type="component" value="Unassembled WGS sequence"/>
</dbReference>
<evidence type="ECO:0000313" key="2">
    <source>
        <dbReference type="Proteomes" id="UP000294848"/>
    </source>
</evidence>
<proteinExistence type="predicted"/>
<dbReference type="AlphaFoldDB" id="A0A4R6HAS2"/>
<comment type="caution">
    <text evidence="1">The sequence shown here is derived from an EMBL/GenBank/DDBJ whole genome shotgun (WGS) entry which is preliminary data.</text>
</comment>